<reference evidence="1" key="1">
    <citation type="submission" date="2023-08" db="EMBL/GenBank/DDBJ databases">
        <authorList>
            <person name="Chen Y."/>
            <person name="Shah S."/>
            <person name="Dougan E. K."/>
            <person name="Thang M."/>
            <person name="Chan C."/>
        </authorList>
    </citation>
    <scope>NUCLEOTIDE SEQUENCE</scope>
</reference>
<dbReference type="EMBL" id="CAUJNA010003207">
    <property type="protein sequence ID" value="CAJ1395747.1"/>
    <property type="molecule type" value="Genomic_DNA"/>
</dbReference>
<protein>
    <submittedName>
        <fullName evidence="1">Uncharacterized protein</fullName>
    </submittedName>
</protein>
<proteinExistence type="predicted"/>
<evidence type="ECO:0000313" key="2">
    <source>
        <dbReference type="Proteomes" id="UP001178507"/>
    </source>
</evidence>
<dbReference type="AlphaFoldDB" id="A0AA36IXF9"/>
<gene>
    <name evidence="1" type="ORF">EVOR1521_LOCUS20108</name>
</gene>
<organism evidence="1 2">
    <name type="scientific">Effrenium voratum</name>
    <dbReference type="NCBI Taxonomy" id="2562239"/>
    <lineage>
        <taxon>Eukaryota</taxon>
        <taxon>Sar</taxon>
        <taxon>Alveolata</taxon>
        <taxon>Dinophyceae</taxon>
        <taxon>Suessiales</taxon>
        <taxon>Symbiodiniaceae</taxon>
        <taxon>Effrenium</taxon>
    </lineage>
</organism>
<dbReference type="SUPFAM" id="SSF52540">
    <property type="entry name" value="P-loop containing nucleoside triphosphate hydrolases"/>
    <property type="match status" value="1"/>
</dbReference>
<dbReference type="InterPro" id="IPR027417">
    <property type="entry name" value="P-loop_NTPase"/>
</dbReference>
<keyword evidence="2" id="KW-1185">Reference proteome</keyword>
<sequence length="64" mass="6534">MREDAELAAALYGGASLVLLCVAAGTAVSAEELQRFHGAFLTHCRTALVAVVANKADLTNGAGF</sequence>
<dbReference type="Gene3D" id="3.40.50.300">
    <property type="entry name" value="P-loop containing nucleotide triphosphate hydrolases"/>
    <property type="match status" value="1"/>
</dbReference>
<dbReference type="Proteomes" id="UP001178507">
    <property type="component" value="Unassembled WGS sequence"/>
</dbReference>
<evidence type="ECO:0000313" key="1">
    <source>
        <dbReference type="EMBL" id="CAJ1395747.1"/>
    </source>
</evidence>
<name>A0AA36IXF9_9DINO</name>
<comment type="caution">
    <text evidence="1">The sequence shown here is derived from an EMBL/GenBank/DDBJ whole genome shotgun (WGS) entry which is preliminary data.</text>
</comment>
<accession>A0AA36IXF9</accession>